<dbReference type="Gene3D" id="3.40.190.10">
    <property type="entry name" value="Periplasmic binding protein-like II"/>
    <property type="match status" value="2"/>
</dbReference>
<organism evidence="1 2">
    <name type="scientific">Bowmanella denitrificans</name>
    <dbReference type="NCBI Taxonomy" id="366582"/>
    <lineage>
        <taxon>Bacteria</taxon>
        <taxon>Pseudomonadati</taxon>
        <taxon>Pseudomonadota</taxon>
        <taxon>Gammaproteobacteria</taxon>
        <taxon>Alteromonadales</taxon>
        <taxon>Alteromonadaceae</taxon>
        <taxon>Bowmanella</taxon>
    </lineage>
</organism>
<keyword evidence="2" id="KW-1185">Reference proteome</keyword>
<dbReference type="PANTHER" id="PTHR38834">
    <property type="entry name" value="PERIPLASMIC SUBSTRATE BINDING PROTEIN FAMILY 3"/>
    <property type="match status" value="1"/>
</dbReference>
<dbReference type="SUPFAM" id="SSF53850">
    <property type="entry name" value="Periplasmic binding protein-like II"/>
    <property type="match status" value="1"/>
</dbReference>
<accession>A0ABN0XET1</accession>
<dbReference type="PANTHER" id="PTHR38834:SF3">
    <property type="entry name" value="SOLUTE-BINDING PROTEIN FAMILY 3_N-TERMINAL DOMAIN-CONTAINING PROTEIN"/>
    <property type="match status" value="1"/>
</dbReference>
<evidence type="ECO:0000313" key="2">
    <source>
        <dbReference type="Proteomes" id="UP001501757"/>
    </source>
</evidence>
<proteinExistence type="predicted"/>
<sequence length="276" mass="31388">MKHGWLLALCSLWGAYTQAQDAPLTILTHQEPPFVYSNAQGDLDGYAVQLVRGIQNEAKSPAPILLHPWARIFYRASTEPNLLVFSMVRSAERESQFHWITPITRNMHGLFANGPLRTDIHTLKDFAALPAIGVQRGDFREQMMLEAGLENIVSYTTWAQAVGALLKGRVSALFFSSAGINYYCMQLQQDCHFVANVYQHQIETTYLAMSRQGTSAELVDQWRSAATRYKQGQAFTMLAENWAARYRRDYGFPLHLHNGTLNFWPAKQIDREPHLP</sequence>
<evidence type="ECO:0000313" key="1">
    <source>
        <dbReference type="EMBL" id="GAA0362374.1"/>
    </source>
</evidence>
<gene>
    <name evidence="1" type="ORF">GCM10009092_28420</name>
</gene>
<dbReference type="Proteomes" id="UP001501757">
    <property type="component" value="Unassembled WGS sequence"/>
</dbReference>
<protein>
    <recommendedName>
        <fullName evidence="3">Solute-binding protein family 3/N-terminal domain-containing protein</fullName>
    </recommendedName>
</protein>
<name>A0ABN0XET1_9ALTE</name>
<comment type="caution">
    <text evidence="1">The sequence shown here is derived from an EMBL/GenBank/DDBJ whole genome shotgun (WGS) entry which is preliminary data.</text>
</comment>
<evidence type="ECO:0008006" key="3">
    <source>
        <dbReference type="Google" id="ProtNLM"/>
    </source>
</evidence>
<dbReference type="EMBL" id="BAAAEI010000015">
    <property type="protein sequence ID" value="GAA0362374.1"/>
    <property type="molecule type" value="Genomic_DNA"/>
</dbReference>
<reference evidence="1 2" key="1">
    <citation type="journal article" date="2019" name="Int. J. Syst. Evol. Microbiol.">
        <title>The Global Catalogue of Microorganisms (GCM) 10K type strain sequencing project: providing services to taxonomists for standard genome sequencing and annotation.</title>
        <authorList>
            <consortium name="The Broad Institute Genomics Platform"/>
            <consortium name="The Broad Institute Genome Sequencing Center for Infectious Disease"/>
            <person name="Wu L."/>
            <person name="Ma J."/>
        </authorList>
    </citation>
    <scope>NUCLEOTIDE SEQUENCE [LARGE SCALE GENOMIC DNA]</scope>
    <source>
        <strain evidence="1 2">JCM 13378</strain>
    </source>
</reference>
<dbReference type="RefSeq" id="WP_343845790.1">
    <property type="nucleotide sequence ID" value="NZ_BAAAEI010000015.1"/>
</dbReference>